<dbReference type="NCBIfam" id="NF001138">
    <property type="entry name" value="PRK00143.1"/>
    <property type="match status" value="1"/>
</dbReference>
<evidence type="ECO:0000256" key="7">
    <source>
        <dbReference type="ARBA" id="ARBA00023157"/>
    </source>
</evidence>
<dbReference type="EC" id="2.8.1.13" evidence="9"/>
<dbReference type="InterPro" id="IPR046885">
    <property type="entry name" value="MnmA-like_C"/>
</dbReference>
<dbReference type="PANTHER" id="PTHR11933:SF5">
    <property type="entry name" value="MITOCHONDRIAL TRNA-SPECIFIC 2-THIOURIDYLASE 1"/>
    <property type="match status" value="1"/>
</dbReference>
<dbReference type="InterPro" id="IPR023382">
    <property type="entry name" value="MnmA-like_central_sf"/>
</dbReference>
<keyword evidence="7 9" id="KW-1015">Disulfide bond</keyword>
<comment type="catalytic activity">
    <reaction evidence="8 9">
        <text>S-sulfanyl-L-cysteinyl-[protein] + uridine(34) in tRNA + AH2 + ATP = 2-thiouridine(34) in tRNA + L-cysteinyl-[protein] + A + AMP + diphosphate + H(+)</text>
        <dbReference type="Rhea" id="RHEA:47032"/>
        <dbReference type="Rhea" id="RHEA-COMP:10131"/>
        <dbReference type="Rhea" id="RHEA-COMP:11726"/>
        <dbReference type="Rhea" id="RHEA-COMP:11727"/>
        <dbReference type="Rhea" id="RHEA-COMP:11728"/>
        <dbReference type="ChEBI" id="CHEBI:13193"/>
        <dbReference type="ChEBI" id="CHEBI:15378"/>
        <dbReference type="ChEBI" id="CHEBI:17499"/>
        <dbReference type="ChEBI" id="CHEBI:29950"/>
        <dbReference type="ChEBI" id="CHEBI:30616"/>
        <dbReference type="ChEBI" id="CHEBI:33019"/>
        <dbReference type="ChEBI" id="CHEBI:61963"/>
        <dbReference type="ChEBI" id="CHEBI:65315"/>
        <dbReference type="ChEBI" id="CHEBI:87170"/>
        <dbReference type="ChEBI" id="CHEBI:456215"/>
        <dbReference type="EC" id="2.8.1.13"/>
    </reaction>
</comment>
<feature type="domain" description="tRNA-specific 2-thiouridylase MnmA-like central" evidence="11">
    <location>
        <begin position="211"/>
        <end position="278"/>
    </location>
</feature>
<feature type="site" description="Interaction with tRNA" evidence="9">
    <location>
        <position position="349"/>
    </location>
</feature>
<evidence type="ECO:0000256" key="8">
    <source>
        <dbReference type="ARBA" id="ARBA00051542"/>
    </source>
</evidence>
<evidence type="ECO:0000256" key="5">
    <source>
        <dbReference type="ARBA" id="ARBA00022840"/>
    </source>
</evidence>
<dbReference type="Pfam" id="PF20259">
    <property type="entry name" value="tRNA_Me_trans_M"/>
    <property type="match status" value="1"/>
</dbReference>
<keyword evidence="1 9" id="KW-0820">tRNA-binding</keyword>
<feature type="disulfide bond" description="Alternate" evidence="9">
    <location>
        <begin position="105"/>
        <end position="202"/>
    </location>
</feature>
<dbReference type="OrthoDB" id="9800696at2"/>
<dbReference type="CDD" id="cd01998">
    <property type="entry name" value="MnmA_TRMU-like"/>
    <property type="match status" value="1"/>
</dbReference>
<dbReference type="Pfam" id="PF03054">
    <property type="entry name" value="tRNA_Me_trans"/>
    <property type="match status" value="1"/>
</dbReference>
<evidence type="ECO:0000259" key="10">
    <source>
        <dbReference type="Pfam" id="PF20258"/>
    </source>
</evidence>
<feature type="binding site" evidence="9">
    <location>
        <position position="35"/>
    </location>
    <ligand>
        <name>ATP</name>
        <dbReference type="ChEBI" id="CHEBI:30616"/>
    </ligand>
</feature>
<evidence type="ECO:0000256" key="1">
    <source>
        <dbReference type="ARBA" id="ARBA00022555"/>
    </source>
</evidence>
<dbReference type="PANTHER" id="PTHR11933">
    <property type="entry name" value="TRNA 5-METHYLAMINOMETHYL-2-THIOURIDYLATE -METHYLTRANSFERASE"/>
    <property type="match status" value="1"/>
</dbReference>
<dbReference type="EMBL" id="LN906597">
    <property type="protein sequence ID" value="CUT16953.1"/>
    <property type="molecule type" value="Genomic_DNA"/>
</dbReference>
<dbReference type="FunFam" id="2.30.30.280:FF:000001">
    <property type="entry name" value="tRNA-specific 2-thiouridylase MnmA"/>
    <property type="match status" value="1"/>
</dbReference>
<keyword evidence="13" id="KW-1185">Reference proteome</keyword>
<dbReference type="AlphaFoldDB" id="A0A0S4LZF4"/>
<organism evidence="12 13">
    <name type="scientific">Candidatus Ichthyocystis hellenicum</name>
    <dbReference type="NCBI Taxonomy" id="1561003"/>
    <lineage>
        <taxon>Bacteria</taxon>
        <taxon>Pseudomonadati</taxon>
        <taxon>Pseudomonadota</taxon>
        <taxon>Betaproteobacteria</taxon>
        <taxon>Burkholderiales</taxon>
        <taxon>Candidatus Ichthyocystis</taxon>
    </lineage>
</organism>
<feature type="binding site" evidence="9">
    <location>
        <begin position="9"/>
        <end position="16"/>
    </location>
    <ligand>
        <name>ATP</name>
        <dbReference type="ChEBI" id="CHEBI:30616"/>
    </ligand>
</feature>
<sequence>MSKKRVFVGISGGVDSALSAWLLQNKNYDVHAVFMKNWREDFFPSGSGGSYCTQDADLNDAIAVCEHLSISLEVLDFSEQYYERVFSYFLDEYRKGRTPNPDVLCNSYIKFDSFLNYALSQGADGIATGHYARIECGGGGVCRLLKGIDSTKDQSYFLYRLNQHQLKHALFPLGDIYKSTVRKLAFKIGLPNAGKPDSTGICFIGERPFREFLMNFIPAQPGPIYTLDGRYLGQHQGLMFHTIGQRRGLGIGGVRGCDTSQAWYVVSKDIERNALIVCMGEHHPSLYRESVNLVDLSWINDEPSNLPSRYSSQIRYHQPDQLCTYHGSDKSGTGSVAFVAPQRAVAPGQSLVLYDGAICLGGGVICP</sequence>
<dbReference type="GO" id="GO:0005524">
    <property type="term" value="F:ATP binding"/>
    <property type="evidence" value="ECO:0007669"/>
    <property type="project" value="UniProtKB-KW"/>
</dbReference>
<keyword evidence="6 9" id="KW-0694">RNA-binding</keyword>
<comment type="function">
    <text evidence="9">Catalyzes the 2-thiolation of uridine at the wobble position (U34) of tRNA, leading to the formation of s(2)U34.</text>
</comment>
<feature type="domain" description="tRNA-specific 2-thiouridylase MnmA-like C-terminal" evidence="10">
    <location>
        <begin position="293"/>
        <end position="365"/>
    </location>
</feature>
<dbReference type="RefSeq" id="WP_092342516.1">
    <property type="nucleotide sequence ID" value="NZ_FLSL01000084.1"/>
</dbReference>
<dbReference type="Gene3D" id="3.40.50.620">
    <property type="entry name" value="HUPs"/>
    <property type="match status" value="1"/>
</dbReference>
<protein>
    <recommendedName>
        <fullName evidence="9">tRNA-specific 2-thiouridylase MnmA</fullName>
        <ecNumber evidence="9">2.8.1.13</ecNumber>
    </recommendedName>
</protein>
<dbReference type="FunFam" id="3.40.50.620:FF:000115">
    <property type="entry name" value="tRNA-specific 2-thiouridylase MnmA"/>
    <property type="match status" value="1"/>
</dbReference>
<dbReference type="Proteomes" id="UP000198651">
    <property type="component" value="Chromosome I"/>
</dbReference>
<evidence type="ECO:0000256" key="3">
    <source>
        <dbReference type="ARBA" id="ARBA00022694"/>
    </source>
</evidence>
<keyword evidence="5 9" id="KW-0067">ATP-binding</keyword>
<evidence type="ECO:0000313" key="13">
    <source>
        <dbReference type="Proteomes" id="UP000198651"/>
    </source>
</evidence>
<dbReference type="InterPro" id="IPR046884">
    <property type="entry name" value="MnmA-like_central"/>
</dbReference>
<feature type="active site" description="Nucleophile" evidence="9">
    <location>
        <position position="105"/>
    </location>
</feature>
<dbReference type="InterPro" id="IPR014729">
    <property type="entry name" value="Rossmann-like_a/b/a_fold"/>
</dbReference>
<evidence type="ECO:0000313" key="12">
    <source>
        <dbReference type="EMBL" id="CUT16953.1"/>
    </source>
</evidence>
<dbReference type="GO" id="GO:0103016">
    <property type="term" value="F:tRNA-uridine 2-sulfurtransferase activity"/>
    <property type="evidence" value="ECO:0007669"/>
    <property type="project" value="UniProtKB-EC"/>
</dbReference>
<dbReference type="SUPFAM" id="SSF52402">
    <property type="entry name" value="Adenine nucleotide alpha hydrolases-like"/>
    <property type="match status" value="1"/>
</dbReference>
<keyword evidence="9" id="KW-0963">Cytoplasm</keyword>
<dbReference type="GO" id="GO:0002143">
    <property type="term" value="P:tRNA wobble position uridine thiolation"/>
    <property type="evidence" value="ECO:0007669"/>
    <property type="project" value="TreeGrafter"/>
</dbReference>
<feature type="region of interest" description="Interaction with target base in tRNA" evidence="9">
    <location>
        <begin position="100"/>
        <end position="102"/>
    </location>
</feature>
<dbReference type="STRING" id="1561003.Ark11_0093"/>
<reference evidence="13" key="1">
    <citation type="submission" date="2015-11" db="EMBL/GenBank/DDBJ databases">
        <authorList>
            <person name="Seth-Smith H.M.B."/>
        </authorList>
    </citation>
    <scope>NUCLEOTIDE SEQUENCE [LARGE SCALE GENOMIC DNA]</scope>
    <source>
        <strain evidence="13">2013Ark11</strain>
    </source>
</reference>
<keyword evidence="4 9" id="KW-0547">Nucleotide-binding</keyword>
<dbReference type="Gene3D" id="2.30.30.280">
    <property type="entry name" value="Adenine nucleotide alpha hydrolases-like domains"/>
    <property type="match status" value="1"/>
</dbReference>
<evidence type="ECO:0000256" key="4">
    <source>
        <dbReference type="ARBA" id="ARBA00022741"/>
    </source>
</evidence>
<comment type="subcellular location">
    <subcellularLocation>
        <location evidence="9">Cytoplasm</location>
    </subcellularLocation>
</comment>
<keyword evidence="2 9" id="KW-0808">Transferase</keyword>
<keyword evidence="3 9" id="KW-0819">tRNA processing</keyword>
<dbReference type="GO" id="GO:0000049">
    <property type="term" value="F:tRNA binding"/>
    <property type="evidence" value="ECO:0007669"/>
    <property type="project" value="UniProtKB-KW"/>
</dbReference>
<feature type="active site" description="Cysteine persulfide intermediate" evidence="9">
    <location>
        <position position="202"/>
    </location>
</feature>
<dbReference type="Gene3D" id="2.40.30.10">
    <property type="entry name" value="Translation factors"/>
    <property type="match status" value="1"/>
</dbReference>
<evidence type="ECO:0000256" key="6">
    <source>
        <dbReference type="ARBA" id="ARBA00022884"/>
    </source>
</evidence>
<evidence type="ECO:0000256" key="9">
    <source>
        <dbReference type="HAMAP-Rule" id="MF_00144"/>
    </source>
</evidence>
<gene>
    <name evidence="9 12" type="primary">mnmA</name>
    <name evidence="12" type="ORF">Ark11_0093</name>
</gene>
<accession>A0A0S4LZF4</accession>
<name>A0A0S4LZF4_9BURK</name>
<feature type="site" description="Interaction with tRNA" evidence="9">
    <location>
        <position position="130"/>
    </location>
</feature>
<feature type="binding site" evidence="9">
    <location>
        <position position="129"/>
    </location>
    <ligand>
        <name>ATP</name>
        <dbReference type="ChEBI" id="CHEBI:30616"/>
    </ligand>
</feature>
<dbReference type="Pfam" id="PF20258">
    <property type="entry name" value="tRNA_Me_trans_C"/>
    <property type="match status" value="1"/>
</dbReference>
<evidence type="ECO:0000256" key="2">
    <source>
        <dbReference type="ARBA" id="ARBA00022679"/>
    </source>
</evidence>
<dbReference type="GO" id="GO:0005737">
    <property type="term" value="C:cytoplasm"/>
    <property type="evidence" value="ECO:0007669"/>
    <property type="project" value="UniProtKB-SubCell"/>
</dbReference>
<evidence type="ECO:0000259" key="11">
    <source>
        <dbReference type="Pfam" id="PF20259"/>
    </source>
</evidence>
<proteinExistence type="inferred from homology"/>
<dbReference type="NCBIfam" id="TIGR00420">
    <property type="entry name" value="trmU"/>
    <property type="match status" value="1"/>
</dbReference>
<dbReference type="HAMAP" id="MF_00144">
    <property type="entry name" value="tRNA_thiouridyl_MnmA"/>
    <property type="match status" value="1"/>
</dbReference>
<feature type="region of interest" description="Interaction with tRNA" evidence="9">
    <location>
        <begin position="152"/>
        <end position="154"/>
    </location>
</feature>
<dbReference type="InterPro" id="IPR004506">
    <property type="entry name" value="MnmA-like"/>
</dbReference>
<feature type="region of interest" description="Interaction with tRNA" evidence="9">
    <location>
        <begin position="315"/>
        <end position="316"/>
    </location>
</feature>
<dbReference type="PATRIC" id="fig|1561003.3.peg.93"/>
<comment type="similarity">
    <text evidence="9">Belongs to the MnmA/TRMU family.</text>
</comment>